<organism evidence="2 3">
    <name type="scientific">Nakamurella flavida</name>
    <dbReference type="NCBI Taxonomy" id="363630"/>
    <lineage>
        <taxon>Bacteria</taxon>
        <taxon>Bacillati</taxon>
        <taxon>Actinomycetota</taxon>
        <taxon>Actinomycetes</taxon>
        <taxon>Nakamurellales</taxon>
        <taxon>Nakamurellaceae</taxon>
        <taxon>Nakamurella</taxon>
    </lineage>
</organism>
<dbReference type="EMBL" id="JAERWL010000011">
    <property type="protein sequence ID" value="MBM9477544.1"/>
    <property type="molecule type" value="Genomic_DNA"/>
</dbReference>
<reference evidence="2" key="1">
    <citation type="submission" date="2021-01" db="EMBL/GenBank/DDBJ databases">
        <title>KCTC 19127 draft genome.</title>
        <authorList>
            <person name="An D."/>
        </authorList>
    </citation>
    <scope>NUCLEOTIDE SEQUENCE</scope>
    <source>
        <strain evidence="2">KCTC 19127</strain>
    </source>
</reference>
<proteinExistence type="predicted"/>
<dbReference type="AlphaFoldDB" id="A0A938YQI4"/>
<comment type="caution">
    <text evidence="2">The sequence shown here is derived from an EMBL/GenBank/DDBJ whole genome shotgun (WGS) entry which is preliminary data.</text>
</comment>
<feature type="transmembrane region" description="Helical" evidence="1">
    <location>
        <begin position="12"/>
        <end position="30"/>
    </location>
</feature>
<keyword evidence="1" id="KW-1133">Transmembrane helix</keyword>
<evidence type="ECO:0000313" key="3">
    <source>
        <dbReference type="Proteomes" id="UP000663801"/>
    </source>
</evidence>
<accession>A0A938YQI4</accession>
<gene>
    <name evidence="2" type="ORF">JL107_13925</name>
</gene>
<keyword evidence="3" id="KW-1185">Reference proteome</keyword>
<protein>
    <submittedName>
        <fullName evidence="2">Uncharacterized protein</fullName>
    </submittedName>
</protein>
<sequence>MDIGLDALRGTALWVLIGIAVLALVLAVIIKKVIGKIVVLAIAATLVFFGWQQRDHALDFANQVRGETCAQQPTFFGVTVSLPESWCEPA</sequence>
<evidence type="ECO:0000256" key="1">
    <source>
        <dbReference type="SAM" id="Phobius"/>
    </source>
</evidence>
<feature type="transmembrane region" description="Helical" evidence="1">
    <location>
        <begin position="37"/>
        <end position="53"/>
    </location>
</feature>
<keyword evidence="1" id="KW-0812">Transmembrane</keyword>
<keyword evidence="1" id="KW-0472">Membrane</keyword>
<name>A0A938YQI4_9ACTN</name>
<dbReference type="RefSeq" id="WP_205257669.1">
    <property type="nucleotide sequence ID" value="NZ_BAAAPV010000005.1"/>
</dbReference>
<evidence type="ECO:0000313" key="2">
    <source>
        <dbReference type="EMBL" id="MBM9477544.1"/>
    </source>
</evidence>
<dbReference type="Proteomes" id="UP000663801">
    <property type="component" value="Unassembled WGS sequence"/>
</dbReference>